<accession>K9EH61</accession>
<evidence type="ECO:0008006" key="5">
    <source>
        <dbReference type="Google" id="ProtNLM"/>
    </source>
</evidence>
<reference evidence="3 4" key="1">
    <citation type="submission" date="2012-09" db="EMBL/GenBank/DDBJ databases">
        <title>The Genome Sequence of Actinobaculum massiliae ACS-171-V-COL2.</title>
        <authorList>
            <consortium name="The Broad Institute Genome Sequencing Platform"/>
            <person name="Earl A."/>
            <person name="Ward D."/>
            <person name="Feldgarden M."/>
            <person name="Gevers D."/>
            <person name="Saerens B."/>
            <person name="Vaneechoutte M."/>
            <person name="Walker B."/>
            <person name="Young S.K."/>
            <person name="Zeng Q."/>
            <person name="Gargeya S."/>
            <person name="Fitzgerald M."/>
            <person name="Haas B."/>
            <person name="Abouelleil A."/>
            <person name="Alvarado L."/>
            <person name="Arachchi H.M."/>
            <person name="Berlin A."/>
            <person name="Chapman S.B."/>
            <person name="Goldberg J."/>
            <person name="Griggs A."/>
            <person name="Gujja S."/>
            <person name="Hansen M."/>
            <person name="Howarth C."/>
            <person name="Imamovic A."/>
            <person name="Larimer J."/>
            <person name="McCowen C."/>
            <person name="Montmayeur A."/>
            <person name="Murphy C."/>
            <person name="Neiman D."/>
            <person name="Pearson M."/>
            <person name="Priest M."/>
            <person name="Roberts A."/>
            <person name="Saif S."/>
            <person name="Shea T."/>
            <person name="Sisk P."/>
            <person name="Sykes S."/>
            <person name="Wortman J."/>
            <person name="Nusbaum C."/>
            <person name="Birren B."/>
        </authorList>
    </citation>
    <scope>NUCLEOTIDE SEQUENCE [LARGE SCALE GENOMIC DNA]</scope>
    <source>
        <strain evidence="4">ACS-171-V-Col2</strain>
    </source>
</reference>
<dbReference type="RefSeq" id="WP_007000289.1">
    <property type="nucleotide sequence ID" value="NZ_JH992955.1"/>
</dbReference>
<keyword evidence="2" id="KW-0732">Signal</keyword>
<evidence type="ECO:0000313" key="4">
    <source>
        <dbReference type="Proteomes" id="UP000009888"/>
    </source>
</evidence>
<dbReference type="EMBL" id="AGWL01000001">
    <property type="protein sequence ID" value="EKU95983.1"/>
    <property type="molecule type" value="Genomic_DNA"/>
</dbReference>
<feature type="region of interest" description="Disordered" evidence="1">
    <location>
        <begin position="26"/>
        <end position="60"/>
    </location>
</feature>
<protein>
    <recommendedName>
        <fullName evidence="5">DUF732 domain-containing protein</fullName>
    </recommendedName>
</protein>
<organism evidence="3 4">
    <name type="scientific">Actinobaculum massiliense ACS-171-V-Col2</name>
    <dbReference type="NCBI Taxonomy" id="883066"/>
    <lineage>
        <taxon>Bacteria</taxon>
        <taxon>Bacillati</taxon>
        <taxon>Actinomycetota</taxon>
        <taxon>Actinomycetes</taxon>
        <taxon>Actinomycetales</taxon>
        <taxon>Actinomycetaceae</taxon>
        <taxon>Actinobaculum</taxon>
    </lineage>
</organism>
<dbReference type="HOGENOM" id="CLU_1479089_0_0_11"/>
<comment type="caution">
    <text evidence="3">The sequence shown here is derived from an EMBL/GenBank/DDBJ whole genome shotgun (WGS) entry which is preliminary data.</text>
</comment>
<evidence type="ECO:0000256" key="2">
    <source>
        <dbReference type="SAM" id="SignalP"/>
    </source>
</evidence>
<gene>
    <name evidence="3" type="ORF">HMPREF9233_00071</name>
</gene>
<feature type="chain" id="PRO_5038791388" description="DUF732 domain-containing protein" evidence="2">
    <location>
        <begin position="22"/>
        <end position="182"/>
    </location>
</feature>
<name>K9EH61_9ACTO</name>
<feature type="compositionally biased region" description="Low complexity" evidence="1">
    <location>
        <begin position="32"/>
        <end position="44"/>
    </location>
</feature>
<dbReference type="Proteomes" id="UP000009888">
    <property type="component" value="Unassembled WGS sequence"/>
</dbReference>
<proteinExistence type="predicted"/>
<dbReference type="PROSITE" id="PS51257">
    <property type="entry name" value="PROKAR_LIPOPROTEIN"/>
    <property type="match status" value="1"/>
</dbReference>
<dbReference type="STRING" id="202789.GCA_001457435_00140"/>
<keyword evidence="4" id="KW-1185">Reference proteome</keyword>
<sequence length="182" mass="18567">MTKSRIAAVATLAAFSLLITACSGNSTSGARSQSADSTASQAATEKITVNDPEKDQPVSCMTGSAAEKTEYANLTEAWANAPAERFGCVPVYTNIDWPASGGRNEQENAAVQTVADLGGNASLGDLYTACALPDFGIQNLAAEPADSSLIKLSGAVKLCPNNPDAAAANDYLAAHPIEASAN</sequence>
<dbReference type="AlphaFoldDB" id="K9EH61"/>
<feature type="signal peptide" evidence="2">
    <location>
        <begin position="1"/>
        <end position="21"/>
    </location>
</feature>
<evidence type="ECO:0000256" key="1">
    <source>
        <dbReference type="SAM" id="MobiDB-lite"/>
    </source>
</evidence>
<dbReference type="PATRIC" id="fig|883066.3.peg.74"/>
<evidence type="ECO:0000313" key="3">
    <source>
        <dbReference type="EMBL" id="EKU95983.1"/>
    </source>
</evidence>